<name>A0ABV8KR66_9ACTN</name>
<evidence type="ECO:0000313" key="3">
    <source>
        <dbReference type="EMBL" id="MFC4108645.1"/>
    </source>
</evidence>
<keyword evidence="4" id="KW-1185">Reference proteome</keyword>
<evidence type="ECO:0000259" key="2">
    <source>
        <dbReference type="Pfam" id="PF02481"/>
    </source>
</evidence>
<dbReference type="PANTHER" id="PTHR43022:SF1">
    <property type="entry name" value="PROTEIN SMF"/>
    <property type="match status" value="1"/>
</dbReference>
<comment type="similarity">
    <text evidence="1">Belongs to the DprA/Smf family.</text>
</comment>
<dbReference type="EMBL" id="JBHSBN010000017">
    <property type="protein sequence ID" value="MFC4108645.1"/>
    <property type="molecule type" value="Genomic_DNA"/>
</dbReference>
<dbReference type="SUPFAM" id="SSF102405">
    <property type="entry name" value="MCP/YpsA-like"/>
    <property type="match status" value="1"/>
</dbReference>
<dbReference type="InterPro" id="IPR003488">
    <property type="entry name" value="DprA"/>
</dbReference>
<gene>
    <name evidence="3" type="ORF">ACFOX0_22260</name>
</gene>
<evidence type="ECO:0000313" key="4">
    <source>
        <dbReference type="Proteomes" id="UP001595868"/>
    </source>
</evidence>
<dbReference type="Proteomes" id="UP001595868">
    <property type="component" value="Unassembled WGS sequence"/>
</dbReference>
<protein>
    <submittedName>
        <fullName evidence="3">DNA-processing protein DprA</fullName>
    </submittedName>
</protein>
<dbReference type="RefSeq" id="WP_377549206.1">
    <property type="nucleotide sequence ID" value="NZ_JBHSBN010000017.1"/>
</dbReference>
<evidence type="ECO:0000256" key="1">
    <source>
        <dbReference type="ARBA" id="ARBA00006525"/>
    </source>
</evidence>
<dbReference type="Pfam" id="PF02481">
    <property type="entry name" value="DNA_processg_A"/>
    <property type="match status" value="1"/>
</dbReference>
<proteinExistence type="inferred from homology"/>
<dbReference type="PANTHER" id="PTHR43022">
    <property type="entry name" value="PROTEIN SMF"/>
    <property type="match status" value="1"/>
</dbReference>
<dbReference type="Gene3D" id="3.40.50.450">
    <property type="match status" value="1"/>
</dbReference>
<sequence length="308" mass="32504">MLADMETTTAERAALVALLRQPGSRWPEIALEVQEAGSALAVLGRTVGETGTLFPQSDRVTALVSEAAAEFAGWQAAGIEVHALFDEGYPPQLLGIREMPPLLFTRGELRRHERAVAVVGSRNATDDGLRIARAAASSLANRGVTVVSGLAKGIDTAAHVAALDAGGRTVAVIGTGIQRYYPAANRGLQDQIAEVGLVISQFWPDAQPSKQSFPMRNAVMSGYAAATVVVEAGETSGARIQARLALQHGRPVVLTSQVMRHQWARAFADKPGVYVVHGTAELLDAVDDILSNQPIDTGLEGFPDLAAI</sequence>
<comment type="caution">
    <text evidence="3">The sequence shown here is derived from an EMBL/GenBank/DDBJ whole genome shotgun (WGS) entry which is preliminary data.</text>
</comment>
<reference evidence="4" key="1">
    <citation type="journal article" date="2019" name="Int. J. Syst. Evol. Microbiol.">
        <title>The Global Catalogue of Microorganisms (GCM) 10K type strain sequencing project: providing services to taxonomists for standard genome sequencing and annotation.</title>
        <authorList>
            <consortium name="The Broad Institute Genomics Platform"/>
            <consortium name="The Broad Institute Genome Sequencing Center for Infectious Disease"/>
            <person name="Wu L."/>
            <person name="Ma J."/>
        </authorList>
    </citation>
    <scope>NUCLEOTIDE SEQUENCE [LARGE SCALE GENOMIC DNA]</scope>
    <source>
        <strain evidence="4">2902at01</strain>
    </source>
</reference>
<accession>A0ABV8KR66</accession>
<feature type="domain" description="Smf/DprA SLOG" evidence="2">
    <location>
        <begin position="83"/>
        <end position="290"/>
    </location>
</feature>
<dbReference type="InterPro" id="IPR057666">
    <property type="entry name" value="DrpA_SLOG"/>
</dbReference>
<organism evidence="3 4">
    <name type="scientific">Micromonospora zhanjiangensis</name>
    <dbReference type="NCBI Taxonomy" id="1522057"/>
    <lineage>
        <taxon>Bacteria</taxon>
        <taxon>Bacillati</taxon>
        <taxon>Actinomycetota</taxon>
        <taxon>Actinomycetes</taxon>
        <taxon>Micromonosporales</taxon>
        <taxon>Micromonosporaceae</taxon>
        <taxon>Micromonospora</taxon>
    </lineage>
</organism>